<dbReference type="SUPFAM" id="SSF89807">
    <property type="entry name" value="Dodecin-like"/>
    <property type="match status" value="1"/>
</dbReference>
<reference evidence="1 2" key="1">
    <citation type="submission" date="2014-06" db="EMBL/GenBank/DDBJ databases">
        <title>Whole Genome Sequences of Three Symbiotic Endozoicomonas Bacteria.</title>
        <authorList>
            <person name="Neave M.J."/>
            <person name="Apprill A."/>
            <person name="Voolstra C.R."/>
        </authorList>
    </citation>
    <scope>NUCLEOTIDE SEQUENCE [LARGE SCALE GENOMIC DNA]</scope>
    <source>
        <strain evidence="1 2">DSM 22380</strain>
    </source>
</reference>
<name>A0A081KG65_9GAMM</name>
<dbReference type="PANTHER" id="PTHR39324">
    <property type="entry name" value="CALCIUM DODECIN"/>
    <property type="match status" value="1"/>
</dbReference>
<sequence>MTHTYKLTELVGSSTVSSDDAIQNAIAAAGMTIEHMGWFEVVEQRGHIENGKIAHWQVTVKIGFRLKGKDQ</sequence>
<dbReference type="Proteomes" id="UP000027997">
    <property type="component" value="Unassembled WGS sequence"/>
</dbReference>
<dbReference type="NCBIfam" id="NF043052">
    <property type="entry name" value="DodecBact"/>
    <property type="match status" value="1"/>
</dbReference>
<organism evidence="1 2">
    <name type="scientific">Endozoicomonas elysicola</name>
    <dbReference type="NCBI Taxonomy" id="305900"/>
    <lineage>
        <taxon>Bacteria</taxon>
        <taxon>Pseudomonadati</taxon>
        <taxon>Pseudomonadota</taxon>
        <taxon>Gammaproteobacteria</taxon>
        <taxon>Oceanospirillales</taxon>
        <taxon>Endozoicomonadaceae</taxon>
        <taxon>Endozoicomonas</taxon>
    </lineage>
</organism>
<dbReference type="InterPro" id="IPR036694">
    <property type="entry name" value="Dodecin-like_sf"/>
</dbReference>
<dbReference type="eggNOG" id="COG3360">
    <property type="taxonomic scope" value="Bacteria"/>
</dbReference>
<keyword evidence="2" id="KW-1185">Reference proteome</keyword>
<dbReference type="Pfam" id="PF07311">
    <property type="entry name" value="Dodecin"/>
    <property type="match status" value="1"/>
</dbReference>
<evidence type="ECO:0000313" key="1">
    <source>
        <dbReference type="EMBL" id="KEI73141.1"/>
    </source>
</evidence>
<dbReference type="RefSeq" id="WP_020582341.1">
    <property type="nucleotide sequence ID" value="NZ_JOJP01000001.1"/>
</dbReference>
<dbReference type="InterPro" id="IPR009923">
    <property type="entry name" value="Dodecin"/>
</dbReference>
<comment type="caution">
    <text evidence="1">The sequence shown here is derived from an EMBL/GenBank/DDBJ whole genome shotgun (WGS) entry which is preliminary data.</text>
</comment>
<accession>A0A081KG65</accession>
<dbReference type="InterPro" id="IPR050049">
    <property type="entry name" value="Dodecin_bact"/>
</dbReference>
<evidence type="ECO:0000313" key="2">
    <source>
        <dbReference type="Proteomes" id="UP000027997"/>
    </source>
</evidence>
<proteinExistence type="predicted"/>
<dbReference type="PANTHER" id="PTHR39324:SF1">
    <property type="entry name" value="CALCIUM DODECIN"/>
    <property type="match status" value="1"/>
</dbReference>
<evidence type="ECO:0008006" key="3">
    <source>
        <dbReference type="Google" id="ProtNLM"/>
    </source>
</evidence>
<dbReference type="STRING" id="305900.GV64_22695"/>
<gene>
    <name evidence="1" type="ORF">GV64_22695</name>
</gene>
<dbReference type="Gene3D" id="3.30.1660.10">
    <property type="entry name" value="Flavin-binding protein dodecin"/>
    <property type="match status" value="1"/>
</dbReference>
<dbReference type="EMBL" id="JOJP01000001">
    <property type="protein sequence ID" value="KEI73141.1"/>
    <property type="molecule type" value="Genomic_DNA"/>
</dbReference>
<dbReference type="InterPro" id="IPR025543">
    <property type="entry name" value="Dodecin-like"/>
</dbReference>
<dbReference type="AlphaFoldDB" id="A0A081KG65"/>
<protein>
    <recommendedName>
        <fullName evidence="3">Dodecin flavoprotein</fullName>
    </recommendedName>
</protein>